<gene>
    <name evidence="1" type="ORF">RRG08_065157</name>
</gene>
<dbReference type="EMBL" id="JAWDGP010003873">
    <property type="protein sequence ID" value="KAK3769965.1"/>
    <property type="molecule type" value="Genomic_DNA"/>
</dbReference>
<dbReference type="AlphaFoldDB" id="A0AAE1DHG1"/>
<comment type="caution">
    <text evidence="1">The sequence shown here is derived from an EMBL/GenBank/DDBJ whole genome shotgun (WGS) entry which is preliminary data.</text>
</comment>
<sequence length="226" mass="25083">MKSLFSGADSTGARRRRPQISVETEIIVFWCRLHGSEAGDRNHCFLVQTPRERETPRSGGGADHKLVWRLKSLFSVQTPRERGGRLKSLFSGADSTGAGGRRPQISAETEIIVFWVQTPRERGGADHKLVWRLKSLFSGADSTERGGADHKLVWRLKSLFSGADSTGARRETEIIVLWCRLYGSEAETGNHCSCVQTPRERGGRLKSLFCGADSTGARRETEIIVL</sequence>
<accession>A0AAE1DHG1</accession>
<reference evidence="1" key="1">
    <citation type="journal article" date="2023" name="G3 (Bethesda)">
        <title>A reference genome for the long-term kleptoplast-retaining sea slug Elysia crispata morphotype clarki.</title>
        <authorList>
            <person name="Eastman K.E."/>
            <person name="Pendleton A.L."/>
            <person name="Shaikh M.A."/>
            <person name="Suttiyut T."/>
            <person name="Ogas R."/>
            <person name="Tomko P."/>
            <person name="Gavelis G."/>
            <person name="Widhalm J.R."/>
            <person name="Wisecaver J.H."/>
        </authorList>
    </citation>
    <scope>NUCLEOTIDE SEQUENCE</scope>
    <source>
        <strain evidence="1">ECLA1</strain>
    </source>
</reference>
<keyword evidence="2" id="KW-1185">Reference proteome</keyword>
<name>A0AAE1DHG1_9GAST</name>
<evidence type="ECO:0000313" key="2">
    <source>
        <dbReference type="Proteomes" id="UP001283361"/>
    </source>
</evidence>
<dbReference type="Proteomes" id="UP001283361">
    <property type="component" value="Unassembled WGS sequence"/>
</dbReference>
<proteinExistence type="predicted"/>
<protein>
    <submittedName>
        <fullName evidence="1">Uncharacterized protein</fullName>
    </submittedName>
</protein>
<evidence type="ECO:0000313" key="1">
    <source>
        <dbReference type="EMBL" id="KAK3769965.1"/>
    </source>
</evidence>
<organism evidence="1 2">
    <name type="scientific">Elysia crispata</name>
    <name type="common">lettuce slug</name>
    <dbReference type="NCBI Taxonomy" id="231223"/>
    <lineage>
        <taxon>Eukaryota</taxon>
        <taxon>Metazoa</taxon>
        <taxon>Spiralia</taxon>
        <taxon>Lophotrochozoa</taxon>
        <taxon>Mollusca</taxon>
        <taxon>Gastropoda</taxon>
        <taxon>Heterobranchia</taxon>
        <taxon>Euthyneura</taxon>
        <taxon>Panpulmonata</taxon>
        <taxon>Sacoglossa</taxon>
        <taxon>Placobranchoidea</taxon>
        <taxon>Plakobranchidae</taxon>
        <taxon>Elysia</taxon>
    </lineage>
</organism>